<dbReference type="OrthoDB" id="19657at2759"/>
<dbReference type="InterPro" id="IPR029058">
    <property type="entry name" value="AB_hydrolase_fold"/>
</dbReference>
<dbReference type="SUPFAM" id="SSF53474">
    <property type="entry name" value="alpha/beta-Hydrolases"/>
    <property type="match status" value="1"/>
</dbReference>
<accession>A0A1Y1YDJ6</accession>
<dbReference type="Proteomes" id="UP000193498">
    <property type="component" value="Unassembled WGS sequence"/>
</dbReference>
<keyword evidence="2" id="KW-0378">Hydrolase</keyword>
<dbReference type="InterPro" id="IPR000073">
    <property type="entry name" value="AB_hydrolase_1"/>
</dbReference>
<dbReference type="PANTHER" id="PTHR43433:SF5">
    <property type="entry name" value="AB HYDROLASE-1 DOMAIN-CONTAINING PROTEIN"/>
    <property type="match status" value="1"/>
</dbReference>
<dbReference type="PANTHER" id="PTHR43433">
    <property type="entry name" value="HYDROLASE, ALPHA/BETA FOLD FAMILY PROTEIN"/>
    <property type="match status" value="1"/>
</dbReference>
<gene>
    <name evidence="2" type="ORF">K493DRAFT_218086</name>
</gene>
<dbReference type="Gene3D" id="3.40.50.1820">
    <property type="entry name" value="alpha/beta hydrolase"/>
    <property type="match status" value="1"/>
</dbReference>
<dbReference type="AlphaFoldDB" id="A0A1Y1YDJ6"/>
<dbReference type="InParanoid" id="A0A1Y1YDJ6"/>
<evidence type="ECO:0000313" key="3">
    <source>
        <dbReference type="Proteomes" id="UP000193498"/>
    </source>
</evidence>
<comment type="caution">
    <text evidence="2">The sequence shown here is derived from an EMBL/GenBank/DDBJ whole genome shotgun (WGS) entry which is preliminary data.</text>
</comment>
<feature type="domain" description="AB hydrolase-1" evidence="1">
    <location>
        <begin position="7"/>
        <end position="232"/>
    </location>
</feature>
<dbReference type="GO" id="GO:0016787">
    <property type="term" value="F:hydrolase activity"/>
    <property type="evidence" value="ECO:0007669"/>
    <property type="project" value="UniProtKB-KW"/>
</dbReference>
<keyword evidence="3" id="KW-1185">Reference proteome</keyword>
<proteinExistence type="predicted"/>
<evidence type="ECO:0000313" key="2">
    <source>
        <dbReference type="EMBL" id="ORX96090.1"/>
    </source>
</evidence>
<dbReference type="EMBL" id="MCFE01000161">
    <property type="protein sequence ID" value="ORX96090.1"/>
    <property type="molecule type" value="Genomic_DNA"/>
</dbReference>
<reference evidence="2 3" key="1">
    <citation type="submission" date="2016-07" db="EMBL/GenBank/DDBJ databases">
        <title>Pervasive Adenine N6-methylation of Active Genes in Fungi.</title>
        <authorList>
            <consortium name="DOE Joint Genome Institute"/>
            <person name="Mondo S.J."/>
            <person name="Dannebaum R.O."/>
            <person name="Kuo R.C."/>
            <person name="Labutti K."/>
            <person name="Haridas S."/>
            <person name="Kuo A."/>
            <person name="Salamov A."/>
            <person name="Ahrendt S.R."/>
            <person name="Lipzen A."/>
            <person name="Sullivan W."/>
            <person name="Andreopoulos W.B."/>
            <person name="Clum A."/>
            <person name="Lindquist E."/>
            <person name="Daum C."/>
            <person name="Ramamoorthy G.K."/>
            <person name="Gryganskyi A."/>
            <person name="Culley D."/>
            <person name="Magnuson J.K."/>
            <person name="James T.Y."/>
            <person name="O'Malley M.A."/>
            <person name="Stajich J.E."/>
            <person name="Spatafora J.W."/>
            <person name="Visel A."/>
            <person name="Grigoriev I.V."/>
        </authorList>
    </citation>
    <scope>NUCLEOTIDE SEQUENCE [LARGE SCALE GENOMIC DNA]</scope>
    <source>
        <strain evidence="2 3">CBS 931.73</strain>
    </source>
</reference>
<evidence type="ECO:0000259" key="1">
    <source>
        <dbReference type="Pfam" id="PF12697"/>
    </source>
</evidence>
<dbReference type="InterPro" id="IPR050471">
    <property type="entry name" value="AB_hydrolase"/>
</dbReference>
<name>A0A1Y1YDJ6_9FUNG</name>
<dbReference type="STRING" id="1314790.A0A1Y1YDJ6"/>
<dbReference type="Pfam" id="PF12697">
    <property type="entry name" value="Abhydrolase_6"/>
    <property type="match status" value="1"/>
</dbReference>
<sequence>MLKANFLAERGYQACFFDNRGVGRSGIFFTSEMAKDALDLLEHLGWTSNTHIVGISMGGMISLELSLIAPPGMIGSLVLTSTHAGRTLVPLAGLIALGRSMLCISIASRARCNTELLYPTAWLDSAAPEKTGYKTNRERTFVGMLETARAAPEPTIIGIMGQSSAVIRHYVSAKRLREIRDKGFPILVVTGTIDLLVRPSNSYYLAKELEARVEVFRGSGHVVPVEQEERYNKLLLEFIESAGDNAT</sequence>
<protein>
    <submittedName>
        <fullName evidence="2">Alpha/beta-hydrolase</fullName>
    </submittedName>
</protein>
<organism evidence="2 3">
    <name type="scientific">Basidiobolus meristosporus CBS 931.73</name>
    <dbReference type="NCBI Taxonomy" id="1314790"/>
    <lineage>
        <taxon>Eukaryota</taxon>
        <taxon>Fungi</taxon>
        <taxon>Fungi incertae sedis</taxon>
        <taxon>Zoopagomycota</taxon>
        <taxon>Entomophthoromycotina</taxon>
        <taxon>Basidiobolomycetes</taxon>
        <taxon>Basidiobolales</taxon>
        <taxon>Basidiobolaceae</taxon>
        <taxon>Basidiobolus</taxon>
    </lineage>
</organism>